<dbReference type="Proteomes" id="UP000430146">
    <property type="component" value="Unassembled WGS sequence"/>
</dbReference>
<dbReference type="AlphaFoldDB" id="A0A5S9R3E6"/>
<keyword evidence="4" id="KW-1185">Reference proteome</keyword>
<feature type="region of interest" description="Disordered" evidence="1">
    <location>
        <begin position="181"/>
        <end position="201"/>
    </location>
</feature>
<organism evidence="3 4">
    <name type="scientific">Mycolicibacterium vanbaalenii</name>
    <name type="common">Mycobacterium vanbaalenii</name>
    <dbReference type="NCBI Taxonomy" id="110539"/>
    <lineage>
        <taxon>Bacteria</taxon>
        <taxon>Bacillati</taxon>
        <taxon>Actinomycetota</taxon>
        <taxon>Actinomycetes</taxon>
        <taxon>Mycobacteriales</taxon>
        <taxon>Mycobacteriaceae</taxon>
        <taxon>Mycolicibacterium</taxon>
    </lineage>
</organism>
<reference evidence="3 4" key="1">
    <citation type="submission" date="2019-11" db="EMBL/GenBank/DDBJ databases">
        <authorList>
            <person name="Holert J."/>
        </authorList>
    </citation>
    <scope>NUCLEOTIDE SEQUENCE [LARGE SCALE GENOMIC DNA]</scope>
    <source>
        <strain evidence="3">BC8_1</strain>
    </source>
</reference>
<sequence length="201" mass="22327">MLHTDGREFPQWLLLLAQLPASPSSARVALWRRARAAGAAGLHNGVWVLPESAAHRALFTQLAATVREHGSAFVLTVAADGHEVDGDIVARFDADRAREYDEFSERADEVLAEIAKETRREKFTFAELEEIEHDLDRLITWLAKITTRDFFPGARATAAAEAVQQCQQALSDFAQAVYRAEGLAAPDHDEHPEPDEEMNPQ</sequence>
<dbReference type="Pfam" id="PF20229">
    <property type="entry name" value="ChrB_N"/>
    <property type="match status" value="1"/>
</dbReference>
<evidence type="ECO:0000313" key="4">
    <source>
        <dbReference type="Proteomes" id="UP000430146"/>
    </source>
</evidence>
<evidence type="ECO:0000256" key="1">
    <source>
        <dbReference type="SAM" id="MobiDB-lite"/>
    </source>
</evidence>
<dbReference type="InterPro" id="IPR046858">
    <property type="entry name" value="ChrB_N"/>
</dbReference>
<protein>
    <submittedName>
        <fullName evidence="3">Protein ChrB</fullName>
    </submittedName>
</protein>
<evidence type="ECO:0000259" key="2">
    <source>
        <dbReference type="Pfam" id="PF20229"/>
    </source>
</evidence>
<accession>A0A5S9R3E6</accession>
<feature type="domain" description="ChrB N-terminal" evidence="2">
    <location>
        <begin position="27"/>
        <end position="181"/>
    </location>
</feature>
<name>A0A5S9R3E6_MYCVN</name>
<dbReference type="EMBL" id="CACSIP010000029">
    <property type="protein sequence ID" value="CAA0127345.1"/>
    <property type="molecule type" value="Genomic_DNA"/>
</dbReference>
<feature type="compositionally biased region" description="Acidic residues" evidence="1">
    <location>
        <begin position="192"/>
        <end position="201"/>
    </location>
</feature>
<proteinExistence type="predicted"/>
<gene>
    <name evidence="3" type="primary">chrB1</name>
    <name evidence="3" type="ORF">AELLOGFF_05174</name>
</gene>
<evidence type="ECO:0000313" key="3">
    <source>
        <dbReference type="EMBL" id="CAA0127345.1"/>
    </source>
</evidence>